<gene>
    <name evidence="9" type="ORF">OEV98_05200</name>
</gene>
<evidence type="ECO:0000256" key="3">
    <source>
        <dbReference type="ARBA" id="ARBA00022576"/>
    </source>
</evidence>
<dbReference type="Pfam" id="PF00155">
    <property type="entry name" value="Aminotran_1_2"/>
    <property type="match status" value="1"/>
</dbReference>
<sequence length="477" mass="53775">MYIEINRSVSKAIWLQIVDQIIDFIMSGQLSPGDPLVPSRQLASMLGVSRSTVQLAYEELQSRGYVTTSRRGGTKVCQIMPDETKAENQKTIPPIPVHPLLEEKDQVQYWPKLQTDKKPSIDFRLHEPYIDATFKKAWRKAFNIAVKSENVLDWGYSSPYGLPSVREEISRYLAIERGIYVEPNQILLTLGARQTMDLIAQALLQEGDTVAVEDPGFPVAWSSMRYRKMDVQPIPVDDQGICVDQLPSEAKVIFTTPSHQFPSGVLMSANRKQALIQFATEQRAWIIEDDYDSEYRYRGGPIPSLYSQLPSNILYFMSFSKLLAPGIRLAAIIGPETAIARLAKVQEYVCRHLPIMEQLTLGQFFASGDLLKHVRRMRAIYHKRHQDIVNILASSALTNTFKIQGKETGLHILLEGNEDFDEQQAVKAALEAGIGVFPLSPYCLESKRKGLLLGFAHLQSEQIIDGINRLADALQEK</sequence>
<accession>A0AAE3IVQ1</accession>
<dbReference type="SMART" id="SM00345">
    <property type="entry name" value="HTH_GNTR"/>
    <property type="match status" value="1"/>
</dbReference>
<dbReference type="PRINTS" id="PR00035">
    <property type="entry name" value="HTHGNTR"/>
</dbReference>
<dbReference type="AlphaFoldDB" id="A0AAE3IVQ1"/>
<evidence type="ECO:0000256" key="5">
    <source>
        <dbReference type="ARBA" id="ARBA00023015"/>
    </source>
</evidence>
<feature type="domain" description="HTH gntR-type" evidence="8">
    <location>
        <begin position="11"/>
        <end position="79"/>
    </location>
</feature>
<proteinExistence type="inferred from homology"/>
<dbReference type="EMBL" id="JAOUSF010000002">
    <property type="protein sequence ID" value="MCU9612945.1"/>
    <property type="molecule type" value="Genomic_DNA"/>
</dbReference>
<keyword evidence="4" id="KW-0663">Pyridoxal phosphate</keyword>
<dbReference type="Gene3D" id="3.40.640.10">
    <property type="entry name" value="Type I PLP-dependent aspartate aminotransferase-like (Major domain)"/>
    <property type="match status" value="1"/>
</dbReference>
<keyword evidence="10" id="KW-1185">Reference proteome</keyword>
<protein>
    <submittedName>
        <fullName evidence="9">PLP-dependent aminotransferase family protein</fullName>
    </submittedName>
</protein>
<name>A0AAE3IVQ1_9BACI</name>
<dbReference type="PANTHER" id="PTHR46577">
    <property type="entry name" value="HTH-TYPE TRANSCRIPTIONAL REGULATORY PROTEIN GABR"/>
    <property type="match status" value="1"/>
</dbReference>
<comment type="similarity">
    <text evidence="2">In the C-terminal section; belongs to the class-I pyridoxal-phosphate-dependent aminotransferase family.</text>
</comment>
<dbReference type="PROSITE" id="PS50949">
    <property type="entry name" value="HTH_GNTR"/>
    <property type="match status" value="1"/>
</dbReference>
<dbReference type="GO" id="GO:0003700">
    <property type="term" value="F:DNA-binding transcription factor activity"/>
    <property type="evidence" value="ECO:0007669"/>
    <property type="project" value="InterPro"/>
</dbReference>
<keyword evidence="3 9" id="KW-0032">Aminotransferase</keyword>
<dbReference type="InterPro" id="IPR015424">
    <property type="entry name" value="PyrdxlP-dep_Trfase"/>
</dbReference>
<comment type="caution">
    <text evidence="9">The sequence shown here is derived from an EMBL/GenBank/DDBJ whole genome shotgun (WGS) entry which is preliminary data.</text>
</comment>
<evidence type="ECO:0000313" key="9">
    <source>
        <dbReference type="EMBL" id="MCU9612945.1"/>
    </source>
</evidence>
<evidence type="ECO:0000256" key="7">
    <source>
        <dbReference type="ARBA" id="ARBA00023163"/>
    </source>
</evidence>
<dbReference type="GO" id="GO:0008483">
    <property type="term" value="F:transaminase activity"/>
    <property type="evidence" value="ECO:0007669"/>
    <property type="project" value="UniProtKB-KW"/>
</dbReference>
<reference evidence="9" key="1">
    <citation type="submission" date="2022-10" db="EMBL/GenBank/DDBJ databases">
        <title>Description of Fervidibacillus gen. nov. in the family Fervidibacillaceae fam. nov. with two species, Fervidibacillus albus sp. nov., and Fervidibacillus halotolerans sp. nov., isolated from tidal flat sediments.</title>
        <authorList>
            <person name="Kwon K.K."/>
            <person name="Yang S.-H."/>
        </authorList>
    </citation>
    <scope>NUCLEOTIDE SEQUENCE</scope>
    <source>
        <strain evidence="9">JCM 19140</strain>
    </source>
</reference>
<dbReference type="GO" id="GO:0030170">
    <property type="term" value="F:pyridoxal phosphate binding"/>
    <property type="evidence" value="ECO:0007669"/>
    <property type="project" value="InterPro"/>
</dbReference>
<dbReference type="Proteomes" id="UP001209318">
    <property type="component" value="Unassembled WGS sequence"/>
</dbReference>
<dbReference type="InterPro" id="IPR036390">
    <property type="entry name" value="WH_DNA-bd_sf"/>
</dbReference>
<evidence type="ECO:0000259" key="8">
    <source>
        <dbReference type="PROSITE" id="PS50949"/>
    </source>
</evidence>
<organism evidence="9 10">
    <name type="scientific">Perspicuibacillus lycopersici</name>
    <dbReference type="NCBI Taxonomy" id="1325689"/>
    <lineage>
        <taxon>Bacteria</taxon>
        <taxon>Bacillati</taxon>
        <taxon>Bacillota</taxon>
        <taxon>Bacilli</taxon>
        <taxon>Bacillales</taxon>
        <taxon>Bacillaceae</taxon>
        <taxon>Perspicuibacillus</taxon>
    </lineage>
</organism>
<keyword evidence="6" id="KW-0238">DNA-binding</keyword>
<keyword evidence="3 9" id="KW-0808">Transferase</keyword>
<dbReference type="SUPFAM" id="SSF53383">
    <property type="entry name" value="PLP-dependent transferases"/>
    <property type="match status" value="1"/>
</dbReference>
<evidence type="ECO:0000256" key="4">
    <source>
        <dbReference type="ARBA" id="ARBA00022898"/>
    </source>
</evidence>
<dbReference type="CDD" id="cd00609">
    <property type="entry name" value="AAT_like"/>
    <property type="match status" value="1"/>
</dbReference>
<dbReference type="PANTHER" id="PTHR46577:SF1">
    <property type="entry name" value="HTH-TYPE TRANSCRIPTIONAL REGULATORY PROTEIN GABR"/>
    <property type="match status" value="1"/>
</dbReference>
<evidence type="ECO:0000256" key="6">
    <source>
        <dbReference type="ARBA" id="ARBA00023125"/>
    </source>
</evidence>
<dbReference type="CDD" id="cd07377">
    <property type="entry name" value="WHTH_GntR"/>
    <property type="match status" value="1"/>
</dbReference>
<dbReference type="Gene3D" id="1.10.10.10">
    <property type="entry name" value="Winged helix-like DNA-binding domain superfamily/Winged helix DNA-binding domain"/>
    <property type="match status" value="1"/>
</dbReference>
<evidence type="ECO:0000256" key="1">
    <source>
        <dbReference type="ARBA" id="ARBA00001933"/>
    </source>
</evidence>
<dbReference type="Pfam" id="PF00392">
    <property type="entry name" value="GntR"/>
    <property type="match status" value="1"/>
</dbReference>
<dbReference type="GO" id="GO:0003677">
    <property type="term" value="F:DNA binding"/>
    <property type="evidence" value="ECO:0007669"/>
    <property type="project" value="UniProtKB-KW"/>
</dbReference>
<dbReference type="InterPro" id="IPR004839">
    <property type="entry name" value="Aminotransferase_I/II_large"/>
</dbReference>
<dbReference type="InterPro" id="IPR051446">
    <property type="entry name" value="HTH_trans_reg/aminotransferase"/>
</dbReference>
<comment type="cofactor">
    <cofactor evidence="1">
        <name>pyridoxal 5'-phosphate</name>
        <dbReference type="ChEBI" id="CHEBI:597326"/>
    </cofactor>
</comment>
<dbReference type="InterPro" id="IPR000524">
    <property type="entry name" value="Tscrpt_reg_HTH_GntR"/>
</dbReference>
<dbReference type="SUPFAM" id="SSF46785">
    <property type="entry name" value="Winged helix' DNA-binding domain"/>
    <property type="match status" value="1"/>
</dbReference>
<evidence type="ECO:0000313" key="10">
    <source>
        <dbReference type="Proteomes" id="UP001209318"/>
    </source>
</evidence>
<keyword evidence="7" id="KW-0804">Transcription</keyword>
<keyword evidence="5" id="KW-0805">Transcription regulation</keyword>
<dbReference type="InterPro" id="IPR036388">
    <property type="entry name" value="WH-like_DNA-bd_sf"/>
</dbReference>
<evidence type="ECO:0000256" key="2">
    <source>
        <dbReference type="ARBA" id="ARBA00005384"/>
    </source>
</evidence>
<dbReference type="InterPro" id="IPR015421">
    <property type="entry name" value="PyrdxlP-dep_Trfase_major"/>
</dbReference>
<dbReference type="RefSeq" id="WP_263072154.1">
    <property type="nucleotide sequence ID" value="NZ_JAOUSF010000002.1"/>
</dbReference>